<dbReference type="PROSITE" id="PS51819">
    <property type="entry name" value="VOC"/>
    <property type="match status" value="1"/>
</dbReference>
<keyword evidence="3" id="KW-1185">Reference proteome</keyword>
<comment type="caution">
    <text evidence="2">The sequence shown here is derived from an EMBL/GenBank/DDBJ whole genome shotgun (WGS) entry which is preliminary data.</text>
</comment>
<dbReference type="Proteomes" id="UP001589747">
    <property type="component" value="Unassembled WGS sequence"/>
</dbReference>
<dbReference type="InterPro" id="IPR004360">
    <property type="entry name" value="Glyas_Fos-R_dOase_dom"/>
</dbReference>
<protein>
    <submittedName>
        <fullName evidence="2">VOC family protein</fullName>
    </submittedName>
</protein>
<sequence>MALQVSKAFINLPVKDLRQSMDFFSHIGFDFNLQFTDDKATCMVINEHTYAMLLVEPFFQSFTSKELSDSRRSTEVIVALAADSREQVDELADKALAAGGSHSNDPQDLGFMYTRSFQDLDGHLWEVFYMADPESHQA</sequence>
<dbReference type="PANTHER" id="PTHR36503">
    <property type="entry name" value="BLR2520 PROTEIN"/>
    <property type="match status" value="1"/>
</dbReference>
<accession>A0ABV5KPW0</accession>
<dbReference type="Gene3D" id="3.10.180.10">
    <property type="entry name" value="2,3-Dihydroxybiphenyl 1,2-Dioxygenase, domain 1"/>
    <property type="match status" value="1"/>
</dbReference>
<dbReference type="RefSeq" id="WP_377493650.1">
    <property type="nucleotide sequence ID" value="NZ_JBHMDO010000017.1"/>
</dbReference>
<dbReference type="InterPro" id="IPR029068">
    <property type="entry name" value="Glyas_Bleomycin-R_OHBP_Dase"/>
</dbReference>
<evidence type="ECO:0000259" key="1">
    <source>
        <dbReference type="PROSITE" id="PS51819"/>
    </source>
</evidence>
<evidence type="ECO:0000313" key="3">
    <source>
        <dbReference type="Proteomes" id="UP001589747"/>
    </source>
</evidence>
<evidence type="ECO:0000313" key="2">
    <source>
        <dbReference type="EMBL" id="MFB9326413.1"/>
    </source>
</evidence>
<feature type="domain" description="VOC" evidence="1">
    <location>
        <begin position="6"/>
        <end position="130"/>
    </location>
</feature>
<organism evidence="2 3">
    <name type="scientific">Paenibacillus aurantiacus</name>
    <dbReference type="NCBI Taxonomy" id="1936118"/>
    <lineage>
        <taxon>Bacteria</taxon>
        <taxon>Bacillati</taxon>
        <taxon>Bacillota</taxon>
        <taxon>Bacilli</taxon>
        <taxon>Bacillales</taxon>
        <taxon>Paenibacillaceae</taxon>
        <taxon>Paenibacillus</taxon>
    </lineage>
</organism>
<name>A0ABV5KPW0_9BACL</name>
<dbReference type="PANTHER" id="PTHR36503:SF2">
    <property type="entry name" value="BLR2408 PROTEIN"/>
    <property type="match status" value="1"/>
</dbReference>
<dbReference type="InterPro" id="IPR037523">
    <property type="entry name" value="VOC_core"/>
</dbReference>
<gene>
    <name evidence="2" type="ORF">ACFFSY_10850</name>
</gene>
<dbReference type="SUPFAM" id="SSF54593">
    <property type="entry name" value="Glyoxalase/Bleomycin resistance protein/Dihydroxybiphenyl dioxygenase"/>
    <property type="match status" value="1"/>
</dbReference>
<reference evidence="2 3" key="1">
    <citation type="submission" date="2024-09" db="EMBL/GenBank/DDBJ databases">
        <authorList>
            <person name="Sun Q."/>
            <person name="Mori K."/>
        </authorList>
    </citation>
    <scope>NUCLEOTIDE SEQUENCE [LARGE SCALE GENOMIC DNA]</scope>
    <source>
        <strain evidence="2 3">TISTR 2452</strain>
    </source>
</reference>
<proteinExistence type="predicted"/>
<dbReference type="EMBL" id="JBHMDO010000017">
    <property type="protein sequence ID" value="MFB9326413.1"/>
    <property type="molecule type" value="Genomic_DNA"/>
</dbReference>
<dbReference type="Pfam" id="PF00903">
    <property type="entry name" value="Glyoxalase"/>
    <property type="match status" value="1"/>
</dbReference>